<proteinExistence type="predicted"/>
<evidence type="ECO:0000313" key="4">
    <source>
        <dbReference type="Proteomes" id="UP000749646"/>
    </source>
</evidence>
<evidence type="ECO:0000313" key="3">
    <source>
        <dbReference type="EMBL" id="KAF9950758.1"/>
    </source>
</evidence>
<feature type="transmembrane region" description="Helical" evidence="2">
    <location>
        <begin position="48"/>
        <end position="69"/>
    </location>
</feature>
<dbReference type="AlphaFoldDB" id="A0A9P6IWF8"/>
<gene>
    <name evidence="3" type="ORF">BGZ65_006395</name>
</gene>
<keyword evidence="2" id="KW-1133">Transmembrane helix</keyword>
<evidence type="ECO:0000256" key="1">
    <source>
        <dbReference type="SAM" id="MobiDB-lite"/>
    </source>
</evidence>
<feature type="region of interest" description="Disordered" evidence="1">
    <location>
        <begin position="177"/>
        <end position="196"/>
    </location>
</feature>
<feature type="transmembrane region" description="Helical" evidence="2">
    <location>
        <begin position="15"/>
        <end position="36"/>
    </location>
</feature>
<keyword evidence="2" id="KW-0812">Transmembrane</keyword>
<protein>
    <submittedName>
        <fullName evidence="3">Uncharacterized protein</fullName>
    </submittedName>
</protein>
<name>A0A9P6IWF8_9FUNG</name>
<dbReference type="Proteomes" id="UP000749646">
    <property type="component" value="Unassembled WGS sequence"/>
</dbReference>
<comment type="caution">
    <text evidence="3">The sequence shown here is derived from an EMBL/GenBank/DDBJ whole genome shotgun (WGS) entry which is preliminary data.</text>
</comment>
<reference evidence="3" key="1">
    <citation type="journal article" date="2020" name="Fungal Divers.">
        <title>Resolving the Mortierellaceae phylogeny through synthesis of multi-gene phylogenetics and phylogenomics.</title>
        <authorList>
            <person name="Vandepol N."/>
            <person name="Liber J."/>
            <person name="Desiro A."/>
            <person name="Na H."/>
            <person name="Kennedy M."/>
            <person name="Barry K."/>
            <person name="Grigoriev I.V."/>
            <person name="Miller A.N."/>
            <person name="O'Donnell K."/>
            <person name="Stajich J.E."/>
            <person name="Bonito G."/>
        </authorList>
    </citation>
    <scope>NUCLEOTIDE SEQUENCE</scope>
    <source>
        <strain evidence="3">MES-2147</strain>
    </source>
</reference>
<sequence>MGLMDKFFGVVAPSTGAPIIAAIYTILGFAFTILSFGRWIMPHAETDLAVPWGVVCILLFLTGAYGLYATTKGNTWHHRQFVSASWGFLLMFLCWAIVYIAVEENHVVKVNRGCIELTDWEESKCDDRRKMAVTIAIALVTVGMVIGFYVTLVLNKWVSGLEWEEHLERERRLEQWRSGHGTNPDEKEHVVNVDTH</sequence>
<dbReference type="OrthoDB" id="2369779at2759"/>
<organism evidence="3 4">
    <name type="scientific">Modicella reniformis</name>
    <dbReference type="NCBI Taxonomy" id="1440133"/>
    <lineage>
        <taxon>Eukaryota</taxon>
        <taxon>Fungi</taxon>
        <taxon>Fungi incertae sedis</taxon>
        <taxon>Mucoromycota</taxon>
        <taxon>Mortierellomycotina</taxon>
        <taxon>Mortierellomycetes</taxon>
        <taxon>Mortierellales</taxon>
        <taxon>Mortierellaceae</taxon>
        <taxon>Modicella</taxon>
    </lineage>
</organism>
<keyword evidence="2" id="KW-0472">Membrane</keyword>
<keyword evidence="4" id="KW-1185">Reference proteome</keyword>
<dbReference type="EMBL" id="JAAAHW010007148">
    <property type="protein sequence ID" value="KAF9950758.1"/>
    <property type="molecule type" value="Genomic_DNA"/>
</dbReference>
<evidence type="ECO:0000256" key="2">
    <source>
        <dbReference type="SAM" id="Phobius"/>
    </source>
</evidence>
<accession>A0A9P6IWF8</accession>
<feature type="transmembrane region" description="Helical" evidence="2">
    <location>
        <begin position="132"/>
        <end position="154"/>
    </location>
</feature>
<feature type="transmembrane region" description="Helical" evidence="2">
    <location>
        <begin position="81"/>
        <end position="102"/>
    </location>
</feature>